<evidence type="ECO:0000313" key="2">
    <source>
        <dbReference type="Proteomes" id="UP000030710"/>
    </source>
</evidence>
<reference evidence="1 2" key="1">
    <citation type="journal article" date="2013" name="PLoS ONE">
        <title>Assembly-driven community genomics of a hypersaline microbial ecosystem.</title>
        <authorList>
            <person name="Podell S."/>
            <person name="Ugalde J.A."/>
            <person name="Narasingarao P."/>
            <person name="Banfield J.F."/>
            <person name="Heidelberg K.B."/>
            <person name="Allen E.E."/>
        </authorList>
    </citation>
    <scope>NUCLEOTIDE SEQUENCE [LARGE SCALE GENOMIC DNA]</scope>
    <source>
        <strain evidence="2">J07HQW2</strain>
    </source>
</reference>
<organism evidence="1 2">
    <name type="scientific">Haloquadratum walsbyi J07HQW2</name>
    <dbReference type="NCBI Taxonomy" id="1238425"/>
    <lineage>
        <taxon>Archaea</taxon>
        <taxon>Methanobacteriati</taxon>
        <taxon>Methanobacteriota</taxon>
        <taxon>Stenosarchaea group</taxon>
        <taxon>Halobacteria</taxon>
        <taxon>Halobacteriales</taxon>
        <taxon>Haloferacaceae</taxon>
        <taxon>Haloquadratum</taxon>
    </lineage>
</organism>
<accession>U1NF79</accession>
<dbReference type="Proteomes" id="UP000030710">
    <property type="component" value="Unassembled WGS sequence"/>
</dbReference>
<feature type="non-terminal residue" evidence="1">
    <location>
        <position position="1"/>
    </location>
</feature>
<gene>
    <name evidence="1" type="ORF">J07HQW2_02185</name>
</gene>
<dbReference type="EMBL" id="KE356561">
    <property type="protein sequence ID" value="ERG95725.1"/>
    <property type="molecule type" value="Genomic_DNA"/>
</dbReference>
<dbReference type="STRING" id="1238425.J07HQW2_02185"/>
<dbReference type="HOGENOM" id="CLU_3393279_0_0_2"/>
<sequence>KLAKAVNANWVYTLGDPDPDGSNPYGSVGLTM</sequence>
<evidence type="ECO:0000313" key="1">
    <source>
        <dbReference type="EMBL" id="ERG95725.1"/>
    </source>
</evidence>
<protein>
    <submittedName>
        <fullName evidence="1">Uncharacterized protein</fullName>
    </submittedName>
</protein>
<name>U1NF79_9EURY</name>
<dbReference type="AlphaFoldDB" id="U1NF79"/>
<proteinExistence type="predicted"/>